<dbReference type="InterPro" id="IPR000914">
    <property type="entry name" value="SBP_5_dom"/>
</dbReference>
<reference evidence="4 5" key="1">
    <citation type="submission" date="2013-07" db="EMBL/GenBank/DDBJ databases">
        <authorList>
            <consortium name="DOE Joint Genome Institute"/>
            <person name="Reeve W."/>
            <person name="Huntemann M."/>
            <person name="Han J."/>
            <person name="Chen A."/>
            <person name="Kyrpides N."/>
            <person name="Mavromatis K."/>
            <person name="Markowitz V."/>
            <person name="Palaniappan K."/>
            <person name="Ivanova N."/>
            <person name="Schaumberg A."/>
            <person name="Pati A."/>
            <person name="Liolios K."/>
            <person name="Nordberg H.P."/>
            <person name="Cantor M.N."/>
            <person name="Hua S.X."/>
            <person name="Woyke T."/>
        </authorList>
    </citation>
    <scope>NUCLEOTIDE SEQUENCE [LARGE SCALE GENOMIC DNA]</scope>
    <source>
        <strain evidence="4 5">DSM 43889</strain>
    </source>
</reference>
<organism evidence="4 5">
    <name type="scientific">Actinoalloteichus caeruleus DSM 43889</name>
    <dbReference type="NCBI Taxonomy" id="1120930"/>
    <lineage>
        <taxon>Bacteria</taxon>
        <taxon>Bacillati</taxon>
        <taxon>Actinomycetota</taxon>
        <taxon>Actinomycetes</taxon>
        <taxon>Pseudonocardiales</taxon>
        <taxon>Pseudonocardiaceae</taxon>
        <taxon>Actinoalloteichus</taxon>
        <taxon>Actinoalloteichus cyanogriseus</taxon>
    </lineage>
</organism>
<dbReference type="PIRSF" id="PIRSF002741">
    <property type="entry name" value="MppA"/>
    <property type="match status" value="1"/>
</dbReference>
<reference evidence="4 5" key="2">
    <citation type="submission" date="2022-06" db="EMBL/GenBank/DDBJ databases">
        <title>Genomic Encyclopedia of Type Strains, Phase I: the one thousand microbial genomes (KMG-I) project.</title>
        <authorList>
            <person name="Kyrpides N."/>
        </authorList>
    </citation>
    <scope>NUCLEOTIDE SEQUENCE [LARGE SCALE GENOMIC DNA]</scope>
    <source>
        <strain evidence="4 5">DSM 43889</strain>
    </source>
</reference>
<dbReference type="Proteomes" id="UP000791080">
    <property type="component" value="Unassembled WGS sequence"/>
</dbReference>
<evidence type="ECO:0000256" key="2">
    <source>
        <dbReference type="SAM" id="SignalP"/>
    </source>
</evidence>
<dbReference type="Gene3D" id="3.40.190.10">
    <property type="entry name" value="Periplasmic binding protein-like II"/>
    <property type="match status" value="1"/>
</dbReference>
<accession>A0ABT1JIH0</accession>
<dbReference type="InterPro" id="IPR030678">
    <property type="entry name" value="Peptide/Ni-bd"/>
</dbReference>
<dbReference type="InterPro" id="IPR039424">
    <property type="entry name" value="SBP_5"/>
</dbReference>
<dbReference type="CDD" id="cd08501">
    <property type="entry name" value="PBP2_Lpqw"/>
    <property type="match status" value="1"/>
</dbReference>
<name>A0ABT1JIH0_ACTCY</name>
<evidence type="ECO:0000313" key="5">
    <source>
        <dbReference type="Proteomes" id="UP000791080"/>
    </source>
</evidence>
<dbReference type="Pfam" id="PF00496">
    <property type="entry name" value="SBP_bac_5"/>
    <property type="match status" value="1"/>
</dbReference>
<dbReference type="PANTHER" id="PTHR30290:SF65">
    <property type="entry name" value="MONOACYL PHOSPHATIDYLINOSITOL TETRAMANNOSIDE-BINDING PROTEIN LPQW-RELATED"/>
    <property type="match status" value="1"/>
</dbReference>
<dbReference type="Gene3D" id="3.10.105.10">
    <property type="entry name" value="Dipeptide-binding Protein, Domain 3"/>
    <property type="match status" value="1"/>
</dbReference>
<evidence type="ECO:0000256" key="1">
    <source>
        <dbReference type="SAM" id="MobiDB-lite"/>
    </source>
</evidence>
<feature type="chain" id="PRO_5046546377" evidence="2">
    <location>
        <begin position="23"/>
        <end position="598"/>
    </location>
</feature>
<dbReference type="SUPFAM" id="SSF53850">
    <property type="entry name" value="Periplasmic binding protein-like II"/>
    <property type="match status" value="1"/>
</dbReference>
<gene>
    <name evidence="4" type="ORF">G443_002574</name>
</gene>
<feature type="region of interest" description="Disordered" evidence="1">
    <location>
        <begin position="33"/>
        <end position="60"/>
    </location>
</feature>
<evidence type="ECO:0000313" key="4">
    <source>
        <dbReference type="EMBL" id="MCP2332304.1"/>
    </source>
</evidence>
<dbReference type="PANTHER" id="PTHR30290">
    <property type="entry name" value="PERIPLASMIC BINDING COMPONENT OF ABC TRANSPORTER"/>
    <property type="match status" value="1"/>
</dbReference>
<feature type="signal peptide" evidence="2">
    <location>
        <begin position="1"/>
        <end position="22"/>
    </location>
</feature>
<keyword evidence="2" id="KW-0732">Signal</keyword>
<comment type="caution">
    <text evidence="4">The sequence shown here is derived from an EMBL/GenBank/DDBJ whole genome shotgun (WGS) entry which is preliminary data.</text>
</comment>
<dbReference type="PROSITE" id="PS51257">
    <property type="entry name" value="PROKAR_LIPOPROTEIN"/>
    <property type="match status" value="1"/>
</dbReference>
<dbReference type="EMBL" id="AUBJ02000001">
    <property type="protein sequence ID" value="MCP2332304.1"/>
    <property type="molecule type" value="Genomic_DNA"/>
</dbReference>
<keyword evidence="5" id="KW-1185">Reference proteome</keyword>
<dbReference type="RefSeq" id="WP_026417315.1">
    <property type="nucleotide sequence ID" value="NZ_AUBJ02000001.1"/>
</dbReference>
<sequence length="598" mass="64304">MRRTRSVAAVAVTMSAALVLSACGGGGGDSDNNGGGGGGLNDSSATGGKGNNGDGTYNVPEVEQGGDVTVTHDAAYTSYNNGARSANNFNNTLVLNTMISEPFVVTDTMEILLNADVMESAEVTSEDPQVVEWKIREGVTWSDGEPWDCSDFYLSWFSKSRLATTEDGGELFAPASTTGYDIMTGSCEDDRTFVGEFSETYADWTGLFGSKAILPSHILEQETGIEDVLELSADSPQEELDAAAEFWNEGWNGFNPDLMPSSGPYMFDSWQQGTSVTVVRNPEWIGNPGGPDSITLQNIADANAQVTALQDQQVHVIAPQANSETAEQLQALTSQGVTYEAKAGLTFEHLDINLAREKFQDLALRQAFAACVDREELVDKLLKSVDPEAAPLGSLLFLPEEPGYEDLYSDITGQGADAAKEILEEGGWTQGSDGVYEKDGERASLTISHTALDRRTDSVALIQGTCAEAGIEVINDTDDNFLDTRVSEGDYDVALFAWVGTPYKASKASLYSIGGGQNWSGWENQEATDQFETVKNSLDEDERNAALSAADKAYAEDVLSIPLFQVPDAWAYAENVDHVTYQGSDGVTWNAAEWEVTS</sequence>
<evidence type="ECO:0000259" key="3">
    <source>
        <dbReference type="Pfam" id="PF00496"/>
    </source>
</evidence>
<proteinExistence type="predicted"/>
<protein>
    <submittedName>
        <fullName evidence="4">Peptide/nickel transport system substrate-binding protein</fullName>
    </submittedName>
</protein>
<feature type="domain" description="Solute-binding protein family 5" evidence="3">
    <location>
        <begin position="116"/>
        <end position="519"/>
    </location>
</feature>